<sequence>MGLRELLGKRHELAMGPAQEETVRRLDNGPEFTLIRSDTLSQEVMQPPSGDDHPPSATAASTATGAQPPSTPRRSLDVFRPSRSRSASVSSETSHLSSPPQTNKWRFSQRLHLSRRPEASDKVPQNLPEIVVPADPQDKDGAESQWETRATMLAGQNELARSRPSSPRPPSPVGSGSGSGSGSGIAQMSLDGNPGGGRAPLSSQQTDLDIQEAIRLHEDGHLEKSTVMFARLADPKGVNNPLSQVLYGLALRHGWGCVPDPEGAVRYLSAAASNAASVEQMALQAGLKKGGAAKGELVLAIFELANCFRHGWGIPRDPIAAKQYYETAANLGDTGEFAAEPGGRAGDVEG</sequence>
<reference evidence="2 3" key="1">
    <citation type="submission" date="2017-08" db="EMBL/GenBank/DDBJ databases">
        <title>Harnessing the power of phylogenomics to disentangle the directionality and signatures of interkingdom host jumping in the parasitic fungal genus Tolypocladium.</title>
        <authorList>
            <person name="Quandt C.A."/>
            <person name="Patterson W."/>
            <person name="Spatafora J.W."/>
        </authorList>
    </citation>
    <scope>NUCLEOTIDE SEQUENCE [LARGE SCALE GENOMIC DNA]</scope>
    <source>
        <strain evidence="2 3">CBS 113982</strain>
    </source>
</reference>
<dbReference type="InterPro" id="IPR006597">
    <property type="entry name" value="Sel1-like"/>
</dbReference>
<gene>
    <name evidence="2" type="ORF">TCAP_07341</name>
</gene>
<evidence type="ECO:0000256" key="1">
    <source>
        <dbReference type="SAM" id="MobiDB-lite"/>
    </source>
</evidence>
<dbReference type="SUPFAM" id="SSF81901">
    <property type="entry name" value="HCP-like"/>
    <property type="match status" value="1"/>
</dbReference>
<dbReference type="OrthoDB" id="2148946at2759"/>
<dbReference type="GO" id="GO:0010972">
    <property type="term" value="P:negative regulation of G2/M transition of mitotic cell cycle"/>
    <property type="evidence" value="ECO:0007669"/>
    <property type="project" value="TreeGrafter"/>
</dbReference>
<feature type="compositionally biased region" description="Low complexity" evidence="1">
    <location>
        <begin position="55"/>
        <end position="68"/>
    </location>
</feature>
<dbReference type="PANTHER" id="PTHR43628">
    <property type="entry name" value="ACTIVATOR OF C KINASE PROTEIN 1-RELATED"/>
    <property type="match status" value="1"/>
</dbReference>
<dbReference type="InterPro" id="IPR011990">
    <property type="entry name" value="TPR-like_helical_dom_sf"/>
</dbReference>
<dbReference type="Gene3D" id="1.25.40.10">
    <property type="entry name" value="Tetratricopeptide repeat domain"/>
    <property type="match status" value="1"/>
</dbReference>
<feature type="region of interest" description="Disordered" evidence="1">
    <location>
        <begin position="1"/>
        <end position="144"/>
    </location>
</feature>
<dbReference type="Pfam" id="PF08238">
    <property type="entry name" value="Sel1"/>
    <property type="match status" value="2"/>
</dbReference>
<dbReference type="AlphaFoldDB" id="A0A2K3PZD3"/>
<evidence type="ECO:0008006" key="4">
    <source>
        <dbReference type="Google" id="ProtNLM"/>
    </source>
</evidence>
<feature type="compositionally biased region" description="Low complexity" evidence="1">
    <location>
        <begin position="84"/>
        <end position="94"/>
    </location>
</feature>
<evidence type="ECO:0000313" key="3">
    <source>
        <dbReference type="Proteomes" id="UP000236621"/>
    </source>
</evidence>
<name>A0A2K3PZD3_9HYPO</name>
<feature type="compositionally biased region" description="Polar residues" evidence="1">
    <location>
        <begin position="95"/>
        <end position="106"/>
    </location>
</feature>
<proteinExistence type="predicted"/>
<accession>A0A2K3PZD3</accession>
<protein>
    <recommendedName>
        <fullName evidence="4">Protein DSF2</fullName>
    </recommendedName>
</protein>
<feature type="compositionally biased region" description="Basic and acidic residues" evidence="1">
    <location>
        <begin position="1"/>
        <end position="13"/>
    </location>
</feature>
<dbReference type="EMBL" id="NRSZ01001265">
    <property type="protein sequence ID" value="PNY20658.1"/>
    <property type="molecule type" value="Genomic_DNA"/>
</dbReference>
<comment type="caution">
    <text evidence="2">The sequence shown here is derived from an EMBL/GenBank/DDBJ whole genome shotgun (WGS) entry which is preliminary data.</text>
</comment>
<dbReference type="InterPro" id="IPR052945">
    <property type="entry name" value="Mitotic_Regulator"/>
</dbReference>
<organism evidence="2 3">
    <name type="scientific">Tolypocladium capitatum</name>
    <dbReference type="NCBI Taxonomy" id="45235"/>
    <lineage>
        <taxon>Eukaryota</taxon>
        <taxon>Fungi</taxon>
        <taxon>Dikarya</taxon>
        <taxon>Ascomycota</taxon>
        <taxon>Pezizomycotina</taxon>
        <taxon>Sordariomycetes</taxon>
        <taxon>Hypocreomycetidae</taxon>
        <taxon>Hypocreales</taxon>
        <taxon>Ophiocordycipitaceae</taxon>
        <taxon>Tolypocladium</taxon>
    </lineage>
</organism>
<evidence type="ECO:0000313" key="2">
    <source>
        <dbReference type="EMBL" id="PNY20658.1"/>
    </source>
</evidence>
<dbReference type="PANTHER" id="PTHR43628:SF1">
    <property type="entry name" value="CHITIN SYNTHASE REGULATORY FACTOR 2-RELATED"/>
    <property type="match status" value="1"/>
</dbReference>
<feature type="region of interest" description="Disordered" evidence="1">
    <location>
        <begin position="156"/>
        <end position="205"/>
    </location>
</feature>
<dbReference type="GO" id="GO:0032153">
    <property type="term" value="C:cell division site"/>
    <property type="evidence" value="ECO:0007669"/>
    <property type="project" value="TreeGrafter"/>
</dbReference>
<keyword evidence="3" id="KW-1185">Reference proteome</keyword>
<dbReference type="STRING" id="45235.A0A2K3PZD3"/>
<dbReference type="SMART" id="SM00671">
    <property type="entry name" value="SEL1"/>
    <property type="match status" value="2"/>
</dbReference>
<dbReference type="Proteomes" id="UP000236621">
    <property type="component" value="Unassembled WGS sequence"/>
</dbReference>